<gene>
    <name evidence="1" type="ORF">Pcinc_043710</name>
</gene>
<sequence>MAEFRQPGEGREEGFPSVLVASLQSLTSSLDDLQKRVEEKDVDVCVVTQKKAKGWDGVNIPGYSLWKGQGKGNIALFVRDDITSTRLPIQVPESLDALWGVEGTYSQEPDSGVVIVGDFKDFPEHRLPPELNLEQVGTRPTQRHDAADTIIITNLARHYRRPKSLKPFTSAAHRPVIWIPK</sequence>
<evidence type="ECO:0000313" key="2">
    <source>
        <dbReference type="Proteomes" id="UP001286313"/>
    </source>
</evidence>
<evidence type="ECO:0000313" key="1">
    <source>
        <dbReference type="EMBL" id="KAK3849540.1"/>
    </source>
</evidence>
<dbReference type="Proteomes" id="UP001286313">
    <property type="component" value="Unassembled WGS sequence"/>
</dbReference>
<proteinExistence type="predicted"/>
<reference evidence="1" key="1">
    <citation type="submission" date="2023-10" db="EMBL/GenBank/DDBJ databases">
        <title>Genome assemblies of two species of porcelain crab, Petrolisthes cinctipes and Petrolisthes manimaculis (Anomura: Porcellanidae).</title>
        <authorList>
            <person name="Angst P."/>
        </authorList>
    </citation>
    <scope>NUCLEOTIDE SEQUENCE</scope>
    <source>
        <strain evidence="1">PB745_01</strain>
        <tissue evidence="1">Gill</tissue>
    </source>
</reference>
<protein>
    <submittedName>
        <fullName evidence="1">Uncharacterized protein</fullName>
    </submittedName>
</protein>
<organism evidence="1 2">
    <name type="scientific">Petrolisthes cinctipes</name>
    <name type="common">Flat porcelain crab</name>
    <dbReference type="NCBI Taxonomy" id="88211"/>
    <lineage>
        <taxon>Eukaryota</taxon>
        <taxon>Metazoa</taxon>
        <taxon>Ecdysozoa</taxon>
        <taxon>Arthropoda</taxon>
        <taxon>Crustacea</taxon>
        <taxon>Multicrustacea</taxon>
        <taxon>Malacostraca</taxon>
        <taxon>Eumalacostraca</taxon>
        <taxon>Eucarida</taxon>
        <taxon>Decapoda</taxon>
        <taxon>Pleocyemata</taxon>
        <taxon>Anomura</taxon>
        <taxon>Galatheoidea</taxon>
        <taxon>Porcellanidae</taxon>
        <taxon>Petrolisthes</taxon>
    </lineage>
</organism>
<comment type="caution">
    <text evidence="1">The sequence shown here is derived from an EMBL/GenBank/DDBJ whole genome shotgun (WGS) entry which is preliminary data.</text>
</comment>
<keyword evidence="2" id="KW-1185">Reference proteome</keyword>
<dbReference type="AlphaFoldDB" id="A0AAE1EG07"/>
<name>A0AAE1EG07_PETCI</name>
<accession>A0AAE1EG07</accession>
<dbReference type="EMBL" id="JAWQEG010008850">
    <property type="protein sequence ID" value="KAK3849540.1"/>
    <property type="molecule type" value="Genomic_DNA"/>
</dbReference>